<sequence>MAARTGRTALSDATSVSDMAYDASFLSTGLPEAASQELARLAERSVDYHRMAKALDWLAERWSDHPSLDEAAQAVGLSPFHFQRIFTRWAGVSPKTFVSAIAHAEARRSLEAGGTVLDAAFDAGLSGPSRLHDLFIAQEAATPGEVRRRGAGMRLRWGWAPTPFGKGLFVMAERGLAGLAFSDGDDEMSFADMHRRFPAADWTRDDAAAQGMALRAFIRGGGAGGEGPLPVVLIGSPFHIQVWKALLTIPTGATATYGQVAAWAGKPGAFQATGGAIGANPISLLIPCHRAIAKSGKLTGYHWGLARKAAILGMEAVAAAG</sequence>
<dbReference type="GO" id="GO:0003700">
    <property type="term" value="F:DNA-binding transcription factor activity"/>
    <property type="evidence" value="ECO:0007669"/>
    <property type="project" value="InterPro"/>
</dbReference>
<dbReference type="PANTHER" id="PTHR10815:SF13">
    <property type="entry name" value="METHYLATED-DNA--PROTEIN-CYSTEINE METHYLTRANSFERASE"/>
    <property type="match status" value="1"/>
</dbReference>
<organism evidence="12 13">
    <name type="scientific">Caulobacter segnis (strain ATCC 21756 / DSM 7131 / JCM 7823 / NBRC 15250 / LMG 17158 / TK0059)</name>
    <name type="common">Mycoplana segnis</name>
    <dbReference type="NCBI Taxonomy" id="509190"/>
    <lineage>
        <taxon>Bacteria</taxon>
        <taxon>Pseudomonadati</taxon>
        <taxon>Pseudomonadota</taxon>
        <taxon>Alphaproteobacteria</taxon>
        <taxon>Caulobacterales</taxon>
        <taxon>Caulobacteraceae</taxon>
        <taxon>Caulobacter</taxon>
    </lineage>
</organism>
<dbReference type="GO" id="GO:0003908">
    <property type="term" value="F:methylated-DNA-[protein]-cysteine S-methyltransferase activity"/>
    <property type="evidence" value="ECO:0007669"/>
    <property type="project" value="UniProtKB-EC"/>
</dbReference>
<dbReference type="GO" id="GO:0043565">
    <property type="term" value="F:sequence-specific DNA binding"/>
    <property type="evidence" value="ECO:0007669"/>
    <property type="project" value="InterPro"/>
</dbReference>
<comment type="catalytic activity">
    <reaction evidence="1">
        <text>a 4-O-methyl-thymidine in DNA + L-cysteinyl-[protein] = a thymidine in DNA + S-methyl-L-cysteinyl-[protein]</text>
        <dbReference type="Rhea" id="RHEA:53428"/>
        <dbReference type="Rhea" id="RHEA-COMP:10131"/>
        <dbReference type="Rhea" id="RHEA-COMP:10132"/>
        <dbReference type="Rhea" id="RHEA-COMP:13555"/>
        <dbReference type="Rhea" id="RHEA-COMP:13556"/>
        <dbReference type="ChEBI" id="CHEBI:29950"/>
        <dbReference type="ChEBI" id="CHEBI:82612"/>
        <dbReference type="ChEBI" id="CHEBI:137386"/>
        <dbReference type="ChEBI" id="CHEBI:137387"/>
        <dbReference type="EC" id="2.1.1.63"/>
    </reaction>
</comment>
<keyword evidence="6" id="KW-0227">DNA damage</keyword>
<feature type="domain" description="HTH araC/xylS-type" evidence="11">
    <location>
        <begin position="52"/>
        <end position="149"/>
    </location>
</feature>
<dbReference type="PROSITE" id="PS01124">
    <property type="entry name" value="HTH_ARAC_FAMILY_2"/>
    <property type="match status" value="1"/>
</dbReference>
<dbReference type="InterPro" id="IPR036217">
    <property type="entry name" value="MethylDNA_cys_MeTrfase_DNAb"/>
</dbReference>
<dbReference type="CDD" id="cd06445">
    <property type="entry name" value="ATase"/>
    <property type="match status" value="1"/>
</dbReference>
<dbReference type="EMBL" id="CP002008">
    <property type="protein sequence ID" value="ADG12665.1"/>
    <property type="molecule type" value="Genomic_DNA"/>
</dbReference>
<dbReference type="Gene3D" id="1.10.10.60">
    <property type="entry name" value="Homeodomain-like"/>
    <property type="match status" value="1"/>
</dbReference>
<keyword evidence="9" id="KW-0234">DNA repair</keyword>
<evidence type="ECO:0000256" key="10">
    <source>
        <dbReference type="ARBA" id="ARBA00049348"/>
    </source>
</evidence>
<dbReference type="Gene3D" id="3.30.160.70">
    <property type="entry name" value="Methylated DNA-protein cysteine methyltransferase domain"/>
    <property type="match status" value="1"/>
</dbReference>
<dbReference type="KEGG" id="cse:Cseg_4259"/>
<evidence type="ECO:0000256" key="9">
    <source>
        <dbReference type="ARBA" id="ARBA00023204"/>
    </source>
</evidence>
<evidence type="ECO:0000256" key="4">
    <source>
        <dbReference type="ARBA" id="ARBA00022603"/>
    </source>
</evidence>
<dbReference type="eggNOG" id="COG2207">
    <property type="taxonomic scope" value="Bacteria"/>
</dbReference>
<protein>
    <recommendedName>
        <fullName evidence="3">methylated-DNA--[protein]-cysteine S-methyltransferase</fullName>
        <ecNumber evidence="3">2.1.1.63</ecNumber>
    </recommendedName>
</protein>
<dbReference type="InterPro" id="IPR036388">
    <property type="entry name" value="WH-like_DNA-bd_sf"/>
</dbReference>
<dbReference type="InterPro" id="IPR014048">
    <property type="entry name" value="MethylDNA_cys_MeTrfase_DNA-bd"/>
</dbReference>
<name>D5VQ92_CAUST</name>
<evidence type="ECO:0000313" key="12">
    <source>
        <dbReference type="EMBL" id="ADG12665.1"/>
    </source>
</evidence>
<evidence type="ECO:0000313" key="13">
    <source>
        <dbReference type="Proteomes" id="UP000002629"/>
    </source>
</evidence>
<evidence type="ECO:0000256" key="1">
    <source>
        <dbReference type="ARBA" id="ARBA00001286"/>
    </source>
</evidence>
<proteinExistence type="inferred from homology"/>
<dbReference type="FunFam" id="1.10.10.10:FF:000214">
    <property type="entry name" value="Methylated-DNA--protein-cysteine methyltransferase"/>
    <property type="match status" value="1"/>
</dbReference>
<evidence type="ECO:0000256" key="5">
    <source>
        <dbReference type="ARBA" id="ARBA00022679"/>
    </source>
</evidence>
<dbReference type="InterPro" id="IPR036631">
    <property type="entry name" value="MGMT_N_sf"/>
</dbReference>
<dbReference type="InterPro" id="IPR009057">
    <property type="entry name" value="Homeodomain-like_sf"/>
</dbReference>
<evidence type="ECO:0000256" key="6">
    <source>
        <dbReference type="ARBA" id="ARBA00022763"/>
    </source>
</evidence>
<dbReference type="SUPFAM" id="SSF46689">
    <property type="entry name" value="Homeodomain-like"/>
    <property type="match status" value="1"/>
</dbReference>
<keyword evidence="4" id="KW-0489">Methyltransferase</keyword>
<keyword evidence="7" id="KW-0805">Transcription regulation</keyword>
<gene>
    <name evidence="12" type="ordered locus">Cseg_4259</name>
</gene>
<dbReference type="GO" id="GO:0006281">
    <property type="term" value="P:DNA repair"/>
    <property type="evidence" value="ECO:0007669"/>
    <property type="project" value="UniProtKB-KW"/>
</dbReference>
<evidence type="ECO:0000256" key="7">
    <source>
        <dbReference type="ARBA" id="ARBA00023015"/>
    </source>
</evidence>
<dbReference type="Pfam" id="PF12833">
    <property type="entry name" value="HTH_18"/>
    <property type="match status" value="1"/>
</dbReference>
<dbReference type="Proteomes" id="UP000002629">
    <property type="component" value="Chromosome"/>
</dbReference>
<evidence type="ECO:0000256" key="3">
    <source>
        <dbReference type="ARBA" id="ARBA00011918"/>
    </source>
</evidence>
<dbReference type="SUPFAM" id="SSF46767">
    <property type="entry name" value="Methylated DNA-protein cysteine methyltransferase, C-terminal domain"/>
    <property type="match status" value="1"/>
</dbReference>
<dbReference type="InterPro" id="IPR018060">
    <property type="entry name" value="HTH_AraC"/>
</dbReference>
<dbReference type="EC" id="2.1.1.63" evidence="3"/>
<dbReference type="STRING" id="509190.Cseg_4259"/>
<dbReference type="SMART" id="SM00342">
    <property type="entry name" value="HTH_ARAC"/>
    <property type="match status" value="1"/>
</dbReference>
<keyword evidence="5" id="KW-0808">Transferase</keyword>
<evidence type="ECO:0000256" key="2">
    <source>
        <dbReference type="ARBA" id="ARBA00008711"/>
    </source>
</evidence>
<evidence type="ECO:0000259" key="11">
    <source>
        <dbReference type="PROSITE" id="PS01124"/>
    </source>
</evidence>
<dbReference type="AlphaFoldDB" id="D5VQ92"/>
<comment type="catalytic activity">
    <reaction evidence="10">
        <text>a 6-O-methyl-2'-deoxyguanosine in DNA + L-cysteinyl-[protein] = S-methyl-L-cysteinyl-[protein] + a 2'-deoxyguanosine in DNA</text>
        <dbReference type="Rhea" id="RHEA:24000"/>
        <dbReference type="Rhea" id="RHEA-COMP:10131"/>
        <dbReference type="Rhea" id="RHEA-COMP:10132"/>
        <dbReference type="Rhea" id="RHEA-COMP:11367"/>
        <dbReference type="Rhea" id="RHEA-COMP:11368"/>
        <dbReference type="ChEBI" id="CHEBI:29950"/>
        <dbReference type="ChEBI" id="CHEBI:82612"/>
        <dbReference type="ChEBI" id="CHEBI:85445"/>
        <dbReference type="ChEBI" id="CHEBI:85448"/>
        <dbReference type="EC" id="2.1.1.63"/>
    </reaction>
</comment>
<dbReference type="PANTHER" id="PTHR10815">
    <property type="entry name" value="METHYLATED-DNA--PROTEIN-CYSTEINE METHYLTRANSFERASE"/>
    <property type="match status" value="1"/>
</dbReference>
<comment type="similarity">
    <text evidence="2">Belongs to the MGMT family.</text>
</comment>
<evidence type="ECO:0000256" key="8">
    <source>
        <dbReference type="ARBA" id="ARBA00023163"/>
    </source>
</evidence>
<dbReference type="NCBIfam" id="TIGR00589">
    <property type="entry name" value="ogt"/>
    <property type="match status" value="1"/>
</dbReference>
<dbReference type="SUPFAM" id="SSF53155">
    <property type="entry name" value="Methylated DNA-protein cysteine methyltransferase domain"/>
    <property type="match status" value="1"/>
</dbReference>
<accession>D5VQ92</accession>
<dbReference type="Gene3D" id="1.10.10.10">
    <property type="entry name" value="Winged helix-like DNA-binding domain superfamily/Winged helix DNA-binding domain"/>
    <property type="match status" value="1"/>
</dbReference>
<dbReference type="eggNOG" id="COG0350">
    <property type="taxonomic scope" value="Bacteria"/>
</dbReference>
<dbReference type="HOGENOM" id="CLU_000445_52_0_5"/>
<dbReference type="GO" id="GO:0032259">
    <property type="term" value="P:methylation"/>
    <property type="evidence" value="ECO:0007669"/>
    <property type="project" value="UniProtKB-KW"/>
</dbReference>
<reference evidence="13" key="1">
    <citation type="journal article" date="2011" name="J. Bacteriol.">
        <title>Genome sequences of eight morphologically diverse alphaproteobacteria.</title>
        <authorList>
            <consortium name="US DOE Joint Genome Institute"/>
            <person name="Brown P.J."/>
            <person name="Kysela D.T."/>
            <person name="Buechlein A."/>
            <person name="Hemmerich C."/>
            <person name="Brun Y.V."/>
        </authorList>
    </citation>
    <scope>NUCLEOTIDE SEQUENCE [LARGE SCALE GENOMIC DNA]</scope>
    <source>
        <strain evidence="13">ATCC 21756 / DSM 7131 / JCM 7823 / NBRC 15250 / LMG 17158 / TK0059</strain>
    </source>
</reference>
<keyword evidence="8" id="KW-0804">Transcription</keyword>
<dbReference type="Pfam" id="PF01035">
    <property type="entry name" value="DNA_binding_1"/>
    <property type="match status" value="1"/>
</dbReference>